<dbReference type="EC" id="1.5.1.2" evidence="4"/>
<dbReference type="InterPro" id="IPR036291">
    <property type="entry name" value="NAD(P)-bd_dom_sf"/>
</dbReference>
<dbReference type="HAMAP" id="MF_01925">
    <property type="entry name" value="P5C_reductase"/>
    <property type="match status" value="1"/>
</dbReference>
<sequence>MKIGFIGLGHMGGSMIKGISNCEQIIGYHYDADKSKVLSAKLAIEVITDLNNFVDQVDLIVLSVRTNIVETMIAQIKKLVPHKIILSVVSGLTIEKMLEMFDNSQQKIVRIMPNLNAEIQMSATGVCYTDNFSKIEKDTINNFIKNFGKVYEIPEEQFEIFTILGGVSPAWFFKIINVMEEIGVQHGMDKTLAKQVAVQSGIGSLQNLSQNSASSIELVNQVAVPGGITIESLKVLNEHHFDEIIKKAANKALEKEHQTFSKKRGN</sequence>
<dbReference type="EMBL" id="PHNE01000006">
    <property type="protein sequence ID" value="PPE04143.1"/>
    <property type="molecule type" value="Genomic_DNA"/>
</dbReference>
<accession>A0A2S5RA17</accession>
<dbReference type="GO" id="GO:0004735">
    <property type="term" value="F:pyrroline-5-carboxylate reductase activity"/>
    <property type="evidence" value="ECO:0007669"/>
    <property type="project" value="UniProtKB-UniRule"/>
</dbReference>
<comment type="subcellular location">
    <subcellularLocation>
        <location evidence="4">Cytoplasm</location>
    </subcellularLocation>
</comment>
<keyword evidence="2 4" id="KW-0521">NADP</keyword>
<dbReference type="SUPFAM" id="SSF51735">
    <property type="entry name" value="NAD(P)-binding Rossmann-fold domains"/>
    <property type="match status" value="1"/>
</dbReference>
<dbReference type="Gene3D" id="3.40.50.720">
    <property type="entry name" value="NAD(P)-binding Rossmann-like Domain"/>
    <property type="match status" value="1"/>
</dbReference>
<dbReference type="InterPro" id="IPR029036">
    <property type="entry name" value="P5CR_dimer"/>
</dbReference>
<dbReference type="PANTHER" id="PTHR11645">
    <property type="entry name" value="PYRROLINE-5-CARBOXYLATE REDUCTASE"/>
    <property type="match status" value="1"/>
</dbReference>
<evidence type="ECO:0000259" key="7">
    <source>
        <dbReference type="Pfam" id="PF14748"/>
    </source>
</evidence>
<feature type="binding site" evidence="5">
    <location>
        <begin position="6"/>
        <end position="11"/>
    </location>
    <ligand>
        <name>NADP(+)</name>
        <dbReference type="ChEBI" id="CHEBI:58349"/>
    </ligand>
</feature>
<feature type="domain" description="Pyrroline-5-carboxylate reductase catalytic N-terminal" evidence="6">
    <location>
        <begin position="2"/>
        <end position="90"/>
    </location>
</feature>
<protein>
    <recommendedName>
        <fullName evidence="4">Pyrroline-5-carboxylate reductase</fullName>
        <shortName evidence="4">P5C reductase</shortName>
        <shortName evidence="4">P5CR</shortName>
        <ecNumber evidence="4">1.5.1.2</ecNumber>
    </recommendedName>
    <alternativeName>
        <fullName evidence="4">PCA reductase</fullName>
    </alternativeName>
</protein>
<keyword evidence="4" id="KW-0641">Proline biosynthesis</keyword>
<dbReference type="PIRSF" id="PIRSF000193">
    <property type="entry name" value="Pyrrol-5-carb_rd"/>
    <property type="match status" value="1"/>
</dbReference>
<dbReference type="SUPFAM" id="SSF48179">
    <property type="entry name" value="6-phosphogluconate dehydrogenase C-terminal domain-like"/>
    <property type="match status" value="1"/>
</dbReference>
<comment type="catalytic activity">
    <reaction evidence="4">
        <text>L-proline + NAD(+) = (S)-1-pyrroline-5-carboxylate + NADH + 2 H(+)</text>
        <dbReference type="Rhea" id="RHEA:14105"/>
        <dbReference type="ChEBI" id="CHEBI:15378"/>
        <dbReference type="ChEBI" id="CHEBI:17388"/>
        <dbReference type="ChEBI" id="CHEBI:57540"/>
        <dbReference type="ChEBI" id="CHEBI:57945"/>
        <dbReference type="ChEBI" id="CHEBI:60039"/>
        <dbReference type="EC" id="1.5.1.2"/>
    </reaction>
</comment>
<gene>
    <name evidence="4 8" type="primary">proC</name>
    <name evidence="8" type="ORF">ELUCI_v1c09230</name>
</gene>
<evidence type="ECO:0000259" key="6">
    <source>
        <dbReference type="Pfam" id="PF03807"/>
    </source>
</evidence>
<evidence type="ECO:0000256" key="1">
    <source>
        <dbReference type="ARBA" id="ARBA00005525"/>
    </source>
</evidence>
<dbReference type="InterPro" id="IPR000304">
    <property type="entry name" value="Pyrroline-COOH_reductase"/>
</dbReference>
<evidence type="ECO:0000313" key="9">
    <source>
        <dbReference type="Proteomes" id="UP000237865"/>
    </source>
</evidence>
<dbReference type="STRING" id="1399797.GCA_000518285_01578"/>
<evidence type="ECO:0000256" key="3">
    <source>
        <dbReference type="ARBA" id="ARBA00023002"/>
    </source>
</evidence>
<comment type="function">
    <text evidence="4">Catalyzes the reduction of 1-pyrroline-5-carboxylate (PCA) to L-proline.</text>
</comment>
<reference evidence="8 9" key="1">
    <citation type="submission" date="2017-11" db="EMBL/GenBank/DDBJ databases">
        <title>Genome sequence of Entomoplasma lucivorax PIPN-2 (ATCC 49196).</title>
        <authorList>
            <person name="Lo W.-S."/>
            <person name="Gasparich G.E."/>
            <person name="Kuo C.-H."/>
        </authorList>
    </citation>
    <scope>NUCLEOTIDE SEQUENCE [LARGE SCALE GENOMIC DNA]</scope>
    <source>
        <strain evidence="8 9">PIPN-2</strain>
    </source>
</reference>
<comment type="catalytic activity">
    <reaction evidence="4">
        <text>L-proline + NADP(+) = (S)-1-pyrroline-5-carboxylate + NADPH + 2 H(+)</text>
        <dbReference type="Rhea" id="RHEA:14109"/>
        <dbReference type="ChEBI" id="CHEBI:15378"/>
        <dbReference type="ChEBI" id="CHEBI:17388"/>
        <dbReference type="ChEBI" id="CHEBI:57783"/>
        <dbReference type="ChEBI" id="CHEBI:58349"/>
        <dbReference type="ChEBI" id="CHEBI:60039"/>
        <dbReference type="EC" id="1.5.1.2"/>
    </reaction>
</comment>
<dbReference type="InterPro" id="IPR008927">
    <property type="entry name" value="6-PGluconate_DH-like_C_sf"/>
</dbReference>
<keyword evidence="3 4" id="KW-0560">Oxidoreductase</keyword>
<dbReference type="Proteomes" id="UP000237865">
    <property type="component" value="Unassembled WGS sequence"/>
</dbReference>
<evidence type="ECO:0000256" key="2">
    <source>
        <dbReference type="ARBA" id="ARBA00022857"/>
    </source>
</evidence>
<dbReference type="Pfam" id="PF03807">
    <property type="entry name" value="F420_oxidored"/>
    <property type="match status" value="1"/>
</dbReference>
<dbReference type="Pfam" id="PF14748">
    <property type="entry name" value="P5CR_dimer"/>
    <property type="match status" value="1"/>
</dbReference>
<dbReference type="InterPro" id="IPR028939">
    <property type="entry name" value="P5C_Rdtase_cat_N"/>
</dbReference>
<name>A0A2S5RA17_9MOLU</name>
<evidence type="ECO:0000313" key="8">
    <source>
        <dbReference type="EMBL" id="PPE04143.1"/>
    </source>
</evidence>
<comment type="pathway">
    <text evidence="4">Amino-acid biosynthesis; L-proline biosynthesis; L-proline from L-glutamate 5-semialdehyde: step 1/1.</text>
</comment>
<proteinExistence type="inferred from homology"/>
<keyword evidence="9" id="KW-1185">Reference proteome</keyword>
<dbReference type="GO" id="GO:0055129">
    <property type="term" value="P:L-proline biosynthetic process"/>
    <property type="evidence" value="ECO:0007669"/>
    <property type="project" value="UniProtKB-UniRule"/>
</dbReference>
<feature type="domain" description="Pyrroline-5-carboxylate reductase dimerisation" evidence="7">
    <location>
        <begin position="155"/>
        <end position="257"/>
    </location>
</feature>
<comment type="caution">
    <text evidence="8">The sequence shown here is derived from an EMBL/GenBank/DDBJ whole genome shotgun (WGS) entry which is preliminary data.</text>
</comment>
<dbReference type="PANTHER" id="PTHR11645:SF0">
    <property type="entry name" value="PYRROLINE-5-CARBOXYLATE REDUCTASE 3"/>
    <property type="match status" value="1"/>
</dbReference>
<dbReference type="AlphaFoldDB" id="A0A2S5RA17"/>
<evidence type="ECO:0000256" key="5">
    <source>
        <dbReference type="PIRSR" id="PIRSR000193-1"/>
    </source>
</evidence>
<dbReference type="GO" id="GO:0005737">
    <property type="term" value="C:cytoplasm"/>
    <property type="evidence" value="ECO:0007669"/>
    <property type="project" value="UniProtKB-SubCell"/>
</dbReference>
<evidence type="ECO:0000256" key="4">
    <source>
        <dbReference type="HAMAP-Rule" id="MF_01925"/>
    </source>
</evidence>
<keyword evidence="4" id="KW-0028">Amino-acid biosynthesis</keyword>
<keyword evidence="4" id="KW-0963">Cytoplasm</keyword>
<dbReference type="Gene3D" id="1.10.3730.10">
    <property type="entry name" value="ProC C-terminal domain-like"/>
    <property type="match status" value="1"/>
</dbReference>
<organism evidence="8 9">
    <name type="scientific">Williamsoniiplasma lucivorax</name>
    <dbReference type="NCBI Taxonomy" id="209274"/>
    <lineage>
        <taxon>Bacteria</taxon>
        <taxon>Bacillati</taxon>
        <taxon>Mycoplasmatota</taxon>
        <taxon>Mollicutes</taxon>
        <taxon>Entomoplasmatales</taxon>
        <taxon>Williamsoniiplasma</taxon>
    </lineage>
</organism>
<dbReference type="RefSeq" id="WP_028126873.1">
    <property type="nucleotide sequence ID" value="NZ_PHNE01000006.1"/>
</dbReference>
<comment type="similarity">
    <text evidence="1 4">Belongs to the pyrroline-5-carboxylate reductase family.</text>
</comment>
<dbReference type="UniPathway" id="UPA00098">
    <property type="reaction ID" value="UER00361"/>
</dbReference>